<evidence type="ECO:0000313" key="7">
    <source>
        <dbReference type="Proteomes" id="UP000617628"/>
    </source>
</evidence>
<dbReference type="InterPro" id="IPR042118">
    <property type="entry name" value="QueA_dom1"/>
</dbReference>
<dbReference type="Gene3D" id="3.40.1780.10">
    <property type="entry name" value="QueA-like"/>
    <property type="match status" value="1"/>
</dbReference>
<protein>
    <recommendedName>
        <fullName evidence="5">S-adenosylmethionine:tRNA ribosyltransferase-isomerase</fullName>
        <ecNumber evidence="5">2.4.99.17</ecNumber>
    </recommendedName>
    <alternativeName>
        <fullName evidence="5">Queuosine biosynthesis protein QueA</fullName>
    </alternativeName>
</protein>
<dbReference type="AlphaFoldDB" id="A0A934S1J9"/>
<dbReference type="Proteomes" id="UP000617628">
    <property type="component" value="Unassembled WGS sequence"/>
</dbReference>
<dbReference type="EMBL" id="JAENIL010000048">
    <property type="protein sequence ID" value="MBK1879465.1"/>
    <property type="molecule type" value="Genomic_DNA"/>
</dbReference>
<comment type="function">
    <text evidence="5">Transfers and isomerizes the ribose moiety from AdoMet to the 7-aminomethyl group of 7-deazaguanine (preQ1-tRNA) to give epoxyqueuosine (oQ-tRNA).</text>
</comment>
<dbReference type="PANTHER" id="PTHR30307">
    <property type="entry name" value="S-ADENOSYLMETHIONINE:TRNA RIBOSYLTRANSFERASE-ISOMERASE"/>
    <property type="match status" value="1"/>
</dbReference>
<dbReference type="NCBIfam" id="NF001140">
    <property type="entry name" value="PRK00147.1"/>
    <property type="match status" value="1"/>
</dbReference>
<dbReference type="SUPFAM" id="SSF111337">
    <property type="entry name" value="QueA-like"/>
    <property type="match status" value="1"/>
</dbReference>
<accession>A0A934S1J9</accession>
<evidence type="ECO:0000256" key="5">
    <source>
        <dbReference type="HAMAP-Rule" id="MF_00113"/>
    </source>
</evidence>
<dbReference type="GO" id="GO:0051075">
    <property type="term" value="F:S-adenosylmethionine:tRNA ribosyltransferase-isomerase activity"/>
    <property type="evidence" value="ECO:0007669"/>
    <property type="project" value="UniProtKB-EC"/>
</dbReference>
<comment type="subunit">
    <text evidence="5">Monomer.</text>
</comment>
<evidence type="ECO:0000256" key="2">
    <source>
        <dbReference type="ARBA" id="ARBA00022679"/>
    </source>
</evidence>
<dbReference type="NCBIfam" id="TIGR00113">
    <property type="entry name" value="queA"/>
    <property type="match status" value="1"/>
</dbReference>
<gene>
    <name evidence="5 6" type="primary">queA</name>
    <name evidence="6" type="ORF">JIN87_21450</name>
</gene>
<evidence type="ECO:0000256" key="3">
    <source>
        <dbReference type="ARBA" id="ARBA00022691"/>
    </source>
</evidence>
<dbReference type="InterPro" id="IPR036100">
    <property type="entry name" value="QueA_sf"/>
</dbReference>
<keyword evidence="2 5" id="KW-0808">Transferase</keyword>
<dbReference type="RefSeq" id="WP_200357678.1">
    <property type="nucleotide sequence ID" value="NZ_JAENIL010000048.1"/>
</dbReference>
<keyword evidence="6" id="KW-0328">Glycosyltransferase</keyword>
<dbReference type="InterPro" id="IPR003699">
    <property type="entry name" value="QueA"/>
</dbReference>
<evidence type="ECO:0000256" key="4">
    <source>
        <dbReference type="ARBA" id="ARBA00022785"/>
    </source>
</evidence>
<keyword evidence="4 5" id="KW-0671">Queuosine biosynthesis</keyword>
<comment type="catalytic activity">
    <reaction evidence="5">
        <text>7-aminomethyl-7-carbaguanosine(34) in tRNA + S-adenosyl-L-methionine = epoxyqueuosine(34) in tRNA + adenine + L-methionine + 2 H(+)</text>
        <dbReference type="Rhea" id="RHEA:32155"/>
        <dbReference type="Rhea" id="RHEA-COMP:10342"/>
        <dbReference type="Rhea" id="RHEA-COMP:18582"/>
        <dbReference type="ChEBI" id="CHEBI:15378"/>
        <dbReference type="ChEBI" id="CHEBI:16708"/>
        <dbReference type="ChEBI" id="CHEBI:57844"/>
        <dbReference type="ChEBI" id="CHEBI:59789"/>
        <dbReference type="ChEBI" id="CHEBI:82833"/>
        <dbReference type="ChEBI" id="CHEBI:194443"/>
        <dbReference type="EC" id="2.4.99.17"/>
    </reaction>
</comment>
<dbReference type="Gene3D" id="2.40.10.240">
    <property type="entry name" value="QueA-like"/>
    <property type="match status" value="1"/>
</dbReference>
<dbReference type="Pfam" id="PF02547">
    <property type="entry name" value="Queuosine_synth"/>
    <property type="match status" value="1"/>
</dbReference>
<organism evidence="6 7">
    <name type="scientific">Pelagicoccus mobilis</name>
    <dbReference type="NCBI Taxonomy" id="415221"/>
    <lineage>
        <taxon>Bacteria</taxon>
        <taxon>Pseudomonadati</taxon>
        <taxon>Verrucomicrobiota</taxon>
        <taxon>Opitutia</taxon>
        <taxon>Puniceicoccales</taxon>
        <taxon>Pelagicoccaceae</taxon>
        <taxon>Pelagicoccus</taxon>
    </lineage>
</organism>
<dbReference type="PANTHER" id="PTHR30307:SF0">
    <property type="entry name" value="S-ADENOSYLMETHIONINE:TRNA RIBOSYLTRANSFERASE-ISOMERASE"/>
    <property type="match status" value="1"/>
</dbReference>
<name>A0A934S1J9_9BACT</name>
<proteinExistence type="inferred from homology"/>
<comment type="caution">
    <text evidence="6">The sequence shown here is derived from an EMBL/GenBank/DDBJ whole genome shotgun (WGS) entry which is preliminary data.</text>
</comment>
<dbReference type="HAMAP" id="MF_00113">
    <property type="entry name" value="QueA"/>
    <property type="match status" value="1"/>
</dbReference>
<dbReference type="EC" id="2.4.99.17" evidence="5"/>
<comment type="pathway">
    <text evidence="5">tRNA modification; tRNA-queuosine biosynthesis.</text>
</comment>
<dbReference type="GO" id="GO:0008616">
    <property type="term" value="P:tRNA queuosine(34) biosynthetic process"/>
    <property type="evidence" value="ECO:0007669"/>
    <property type="project" value="UniProtKB-UniRule"/>
</dbReference>
<reference evidence="6" key="1">
    <citation type="submission" date="2021-01" db="EMBL/GenBank/DDBJ databases">
        <title>Modified the classification status of verrucomicrobia.</title>
        <authorList>
            <person name="Feng X."/>
        </authorList>
    </citation>
    <scope>NUCLEOTIDE SEQUENCE</scope>
    <source>
        <strain evidence="6">KCTC 13126</strain>
    </source>
</reference>
<keyword evidence="1 5" id="KW-0963">Cytoplasm</keyword>
<evidence type="ECO:0000256" key="1">
    <source>
        <dbReference type="ARBA" id="ARBA00022490"/>
    </source>
</evidence>
<evidence type="ECO:0000313" key="6">
    <source>
        <dbReference type="EMBL" id="MBK1879465.1"/>
    </source>
</evidence>
<keyword evidence="3 5" id="KW-0949">S-adenosyl-L-methionine</keyword>
<comment type="similarity">
    <text evidence="5">Belongs to the QueA family.</text>
</comment>
<sequence>MQSSLFNYHLPEERIAQEPAAARDASRLLVVHRQERRIEHRTFSDLPEYLGENDTLFRNNARVLPARLFAQRPSGGAAECLLLRPASNDGLEWWTLLRPGKRLNPGASFSREGYFSAEVVDKNEEKAEYRVRFSLQHHSSVPALAEDLGKMPLPPYISREKSDQRDASDKERYQTIYASGEKAVAAAAPTAGLHFTPEIVDTLTQKGARFHDLVLHVGMGTFKPLQTENIEDHEIHREIYEISENTQNAIRTPQGRRRVCVGTTSVRSVEDYLAKSDSITPGQFTGEADIFIYPPRQFQGVDALITNFHQPNSTLLCLVSSFLAPGKTDGIDWLKEIYAEAISLEYRFLSYGDAMLIL</sequence>
<dbReference type="InterPro" id="IPR042119">
    <property type="entry name" value="QueA_dom2"/>
</dbReference>
<comment type="subcellular location">
    <subcellularLocation>
        <location evidence="5">Cytoplasm</location>
    </subcellularLocation>
</comment>
<keyword evidence="7" id="KW-1185">Reference proteome</keyword>
<dbReference type="GO" id="GO:0005737">
    <property type="term" value="C:cytoplasm"/>
    <property type="evidence" value="ECO:0007669"/>
    <property type="project" value="UniProtKB-SubCell"/>
</dbReference>